<feature type="transmembrane region" description="Helical" evidence="6">
    <location>
        <begin position="195"/>
        <end position="215"/>
    </location>
</feature>
<dbReference type="GO" id="GO:0016717">
    <property type="term" value="F:oxidoreductase activity, acting on paired donors, with oxidation of a pair of donors resulting in the reduction of molecular oxygen to two molecules of water"/>
    <property type="evidence" value="ECO:0007669"/>
    <property type="project" value="InterPro"/>
</dbReference>
<proteinExistence type="inferred from homology"/>
<comment type="pathway">
    <text evidence="2">Lipid metabolism.</text>
</comment>
<evidence type="ECO:0000313" key="10">
    <source>
        <dbReference type="Proteomes" id="UP001152759"/>
    </source>
</evidence>
<dbReference type="EMBL" id="OU963864">
    <property type="protein sequence ID" value="CAH0386922.1"/>
    <property type="molecule type" value="Genomic_DNA"/>
</dbReference>
<evidence type="ECO:0000256" key="2">
    <source>
        <dbReference type="ARBA" id="ARBA00005189"/>
    </source>
</evidence>
<dbReference type="Pfam" id="PF00487">
    <property type="entry name" value="FA_desaturase"/>
    <property type="match status" value="1"/>
</dbReference>
<organism evidence="9 10">
    <name type="scientific">Bemisia tabaci</name>
    <name type="common">Sweetpotato whitefly</name>
    <name type="synonym">Aleurodes tabaci</name>
    <dbReference type="NCBI Taxonomy" id="7038"/>
    <lineage>
        <taxon>Eukaryota</taxon>
        <taxon>Metazoa</taxon>
        <taxon>Ecdysozoa</taxon>
        <taxon>Arthropoda</taxon>
        <taxon>Hexapoda</taxon>
        <taxon>Insecta</taxon>
        <taxon>Pterygota</taxon>
        <taxon>Neoptera</taxon>
        <taxon>Paraneoptera</taxon>
        <taxon>Hemiptera</taxon>
        <taxon>Sternorrhyncha</taxon>
        <taxon>Aleyrodoidea</taxon>
        <taxon>Aleyrodidae</taxon>
        <taxon>Aleyrodinae</taxon>
        <taxon>Bemisia</taxon>
    </lineage>
</organism>
<keyword evidence="10" id="KW-1185">Reference proteome</keyword>
<evidence type="ECO:0000313" key="9">
    <source>
        <dbReference type="EMBL" id="CAH0386922.1"/>
    </source>
</evidence>
<evidence type="ECO:0000256" key="5">
    <source>
        <dbReference type="ARBA" id="ARBA00023136"/>
    </source>
</evidence>
<protein>
    <recommendedName>
        <fullName evidence="11">Fatty acid desaturase domain-containing protein</fullName>
    </recommendedName>
</protein>
<evidence type="ECO:0000256" key="6">
    <source>
        <dbReference type="SAM" id="Phobius"/>
    </source>
</evidence>
<feature type="transmembrane region" description="Helical" evidence="6">
    <location>
        <begin position="221"/>
        <end position="244"/>
    </location>
</feature>
<accession>A0A9P0A9J5</accession>
<dbReference type="Pfam" id="PF11960">
    <property type="entry name" value="DUF3474"/>
    <property type="match status" value="1"/>
</dbReference>
<evidence type="ECO:0008006" key="11">
    <source>
        <dbReference type="Google" id="ProtNLM"/>
    </source>
</evidence>
<evidence type="ECO:0000256" key="3">
    <source>
        <dbReference type="ARBA" id="ARBA00009295"/>
    </source>
</evidence>
<dbReference type="Proteomes" id="UP001152759">
    <property type="component" value="Chromosome 3"/>
</dbReference>
<dbReference type="GO" id="GO:0016020">
    <property type="term" value="C:membrane"/>
    <property type="evidence" value="ECO:0007669"/>
    <property type="project" value="UniProtKB-SubCell"/>
</dbReference>
<dbReference type="InterPro" id="IPR005804">
    <property type="entry name" value="FA_desaturase_dom"/>
</dbReference>
<dbReference type="AlphaFoldDB" id="A0A9P0A9J5"/>
<evidence type="ECO:0000259" key="8">
    <source>
        <dbReference type="Pfam" id="PF11960"/>
    </source>
</evidence>
<keyword evidence="5 6" id="KW-0472">Membrane</keyword>
<sequence>MASQSVKSYRRNQLKMSVEKCSDSACDLLNQDQDMGADVRHDVNANLEPRKRAPASKPPFTLGDVKRAIPPHCFKRSVLRSFSYILYDVTAIALLYHVTSYYALLPLPLSSPTRGTTPTQPPWSATKSSCRKKRLDVTWWDRVTDNPPGRILRLTLTLLLGLTMYLTFNSAGRPYERFASHFDPDSPIYSRSKRVWIFLSDVGIAVVCYGLYHLALSRGVAWLACYYFCPLAVTNAFVVTVTLLQHTHPSLPHYSSVEWDWLRGALSTVDRDYGVLNHIFHHINDTHIAHHLFSTMPHYHAQEATAAIKPVLGEYYQFDDTPVLKSLYREMKECVFVEPEGEKKGVYWFNGVM</sequence>
<feature type="domain" description="Fatty acid desaturase N-terminal" evidence="8">
    <location>
        <begin position="47"/>
        <end position="92"/>
    </location>
</feature>
<evidence type="ECO:0000256" key="4">
    <source>
        <dbReference type="ARBA" id="ARBA00023002"/>
    </source>
</evidence>
<feature type="transmembrane region" description="Helical" evidence="6">
    <location>
        <begin position="151"/>
        <end position="168"/>
    </location>
</feature>
<keyword evidence="4" id="KW-0560">Oxidoreductase</keyword>
<evidence type="ECO:0000259" key="7">
    <source>
        <dbReference type="Pfam" id="PF00487"/>
    </source>
</evidence>
<dbReference type="InterPro" id="IPR012171">
    <property type="entry name" value="Fatty_acid_desaturase"/>
</dbReference>
<keyword evidence="6" id="KW-1133">Transmembrane helix</keyword>
<feature type="domain" description="Fatty acid desaturase" evidence="7">
    <location>
        <begin position="139"/>
        <end position="317"/>
    </location>
</feature>
<dbReference type="InterPro" id="IPR021863">
    <property type="entry name" value="FAS_N"/>
</dbReference>
<dbReference type="PANTHER" id="PTHR32100">
    <property type="entry name" value="OMEGA-6 FATTY ACID DESATURASE, CHLOROPLASTIC"/>
    <property type="match status" value="1"/>
</dbReference>
<feature type="transmembrane region" description="Helical" evidence="6">
    <location>
        <begin position="84"/>
        <end position="104"/>
    </location>
</feature>
<keyword evidence="6" id="KW-0812">Transmembrane</keyword>
<comment type="similarity">
    <text evidence="3">Belongs to the fatty acid desaturase type 1 family.</text>
</comment>
<evidence type="ECO:0000256" key="1">
    <source>
        <dbReference type="ARBA" id="ARBA00004370"/>
    </source>
</evidence>
<comment type="subcellular location">
    <subcellularLocation>
        <location evidence="1">Membrane</location>
    </subcellularLocation>
</comment>
<reference evidence="9" key="1">
    <citation type="submission" date="2021-12" db="EMBL/GenBank/DDBJ databases">
        <authorList>
            <person name="King R."/>
        </authorList>
    </citation>
    <scope>NUCLEOTIDE SEQUENCE</scope>
</reference>
<dbReference type="GO" id="GO:0006629">
    <property type="term" value="P:lipid metabolic process"/>
    <property type="evidence" value="ECO:0007669"/>
    <property type="project" value="InterPro"/>
</dbReference>
<gene>
    <name evidence="9" type="ORF">BEMITA_LOCUS5986</name>
</gene>
<name>A0A9P0A9J5_BEMTA</name>